<dbReference type="InterPro" id="IPR025709">
    <property type="entry name" value="Leu_tRNA-synth_edit"/>
</dbReference>
<evidence type="ECO:0000259" key="11">
    <source>
        <dbReference type="Pfam" id="PF00133"/>
    </source>
</evidence>
<comment type="subcellular location">
    <subcellularLocation>
        <location evidence="9">Cytoplasm</location>
    </subcellularLocation>
</comment>
<organism evidence="15 16">
    <name type="scientific">Marinomonas transparens</name>
    <dbReference type="NCBI Taxonomy" id="2795388"/>
    <lineage>
        <taxon>Bacteria</taxon>
        <taxon>Pseudomonadati</taxon>
        <taxon>Pseudomonadota</taxon>
        <taxon>Gammaproteobacteria</taxon>
        <taxon>Oceanospirillales</taxon>
        <taxon>Oceanospirillaceae</taxon>
        <taxon>Marinomonas</taxon>
    </lineage>
</organism>
<dbReference type="GO" id="GO:0004823">
    <property type="term" value="F:leucine-tRNA ligase activity"/>
    <property type="evidence" value="ECO:0007669"/>
    <property type="project" value="UniProtKB-UniRule"/>
</dbReference>
<dbReference type="InterPro" id="IPR015413">
    <property type="entry name" value="Methionyl/Leucyl_tRNA_Synth"/>
</dbReference>
<proteinExistence type="inferred from homology"/>
<dbReference type="PROSITE" id="PS00178">
    <property type="entry name" value="AA_TRNA_LIGASE_I"/>
    <property type="match status" value="1"/>
</dbReference>
<evidence type="ECO:0000256" key="2">
    <source>
        <dbReference type="ARBA" id="ARBA00022490"/>
    </source>
</evidence>
<feature type="domain" description="Leucyl-tRNA synthetase editing" evidence="14">
    <location>
        <begin position="221"/>
        <end position="403"/>
    </location>
</feature>
<dbReference type="PANTHER" id="PTHR43740">
    <property type="entry name" value="LEUCYL-TRNA SYNTHETASE"/>
    <property type="match status" value="1"/>
</dbReference>
<dbReference type="FunFam" id="1.10.730.10:FF:000003">
    <property type="entry name" value="Leucine--tRNA ligase"/>
    <property type="match status" value="1"/>
</dbReference>
<dbReference type="CDD" id="cd00812">
    <property type="entry name" value="LeuRS_core"/>
    <property type="match status" value="1"/>
</dbReference>
<name>A0A934JQ84_9GAMM</name>
<dbReference type="GO" id="GO:0005524">
    <property type="term" value="F:ATP binding"/>
    <property type="evidence" value="ECO:0007669"/>
    <property type="project" value="UniProtKB-UniRule"/>
</dbReference>
<feature type="domain" description="Methionyl/Valyl/Leucyl/Isoleucyl-tRNA synthetase anticodon-binding" evidence="12">
    <location>
        <begin position="654"/>
        <end position="777"/>
    </location>
</feature>
<dbReference type="InterPro" id="IPR009008">
    <property type="entry name" value="Val/Leu/Ile-tRNA-synth_edit"/>
</dbReference>
<dbReference type="Pfam" id="PF09334">
    <property type="entry name" value="tRNA-synt_1g"/>
    <property type="match status" value="1"/>
</dbReference>
<dbReference type="Pfam" id="PF00133">
    <property type="entry name" value="tRNA-synt_1"/>
    <property type="match status" value="1"/>
</dbReference>
<dbReference type="FunFam" id="3.90.740.10:FF:000012">
    <property type="entry name" value="Leucine--tRNA ligase"/>
    <property type="match status" value="1"/>
</dbReference>
<dbReference type="Gene3D" id="1.10.730.10">
    <property type="entry name" value="Isoleucyl-tRNA Synthetase, Domain 1"/>
    <property type="match status" value="2"/>
</dbReference>
<dbReference type="Pfam" id="PF08264">
    <property type="entry name" value="Anticodon_1"/>
    <property type="match status" value="1"/>
</dbReference>
<evidence type="ECO:0000256" key="4">
    <source>
        <dbReference type="ARBA" id="ARBA00022741"/>
    </source>
</evidence>
<dbReference type="SUPFAM" id="SSF52374">
    <property type="entry name" value="Nucleotidylyl transferase"/>
    <property type="match status" value="1"/>
</dbReference>
<keyword evidence="3 9" id="KW-0436">Ligase</keyword>
<feature type="domain" description="Aminoacyl-tRNA synthetase class Ia" evidence="11">
    <location>
        <begin position="417"/>
        <end position="613"/>
    </location>
</feature>
<dbReference type="PRINTS" id="PR00985">
    <property type="entry name" value="TRNASYNTHLEU"/>
</dbReference>
<dbReference type="InterPro" id="IPR002302">
    <property type="entry name" value="Leu-tRNA-ligase"/>
</dbReference>
<gene>
    <name evidence="9" type="primary">leuS</name>
    <name evidence="15" type="ORF">I8J31_19900</name>
</gene>
<dbReference type="EMBL" id="JAEMNX010000037">
    <property type="protein sequence ID" value="MBJ7539941.1"/>
    <property type="molecule type" value="Genomic_DNA"/>
</dbReference>
<dbReference type="HAMAP" id="MF_00049_B">
    <property type="entry name" value="Leu_tRNA_synth_B"/>
    <property type="match status" value="1"/>
</dbReference>
<dbReference type="PANTHER" id="PTHR43740:SF2">
    <property type="entry name" value="LEUCINE--TRNA LIGASE, MITOCHONDRIAL"/>
    <property type="match status" value="1"/>
</dbReference>
<feature type="short sequence motif" description="'KMSKS' region" evidence="9">
    <location>
        <begin position="574"/>
        <end position="578"/>
    </location>
</feature>
<keyword evidence="16" id="KW-1185">Reference proteome</keyword>
<evidence type="ECO:0000256" key="10">
    <source>
        <dbReference type="RuleBase" id="RU363035"/>
    </source>
</evidence>
<dbReference type="FunFam" id="3.40.50.620:FF:000003">
    <property type="entry name" value="Leucine--tRNA ligase"/>
    <property type="match status" value="1"/>
</dbReference>
<dbReference type="GO" id="GO:0005829">
    <property type="term" value="C:cytosol"/>
    <property type="evidence" value="ECO:0007669"/>
    <property type="project" value="TreeGrafter"/>
</dbReference>
<accession>A0A934JQ84</accession>
<dbReference type="NCBIfam" id="TIGR00396">
    <property type="entry name" value="leuS_bact"/>
    <property type="match status" value="1"/>
</dbReference>
<keyword evidence="6 9" id="KW-0648">Protein biosynthesis</keyword>
<dbReference type="Gene3D" id="3.40.50.620">
    <property type="entry name" value="HUPs"/>
    <property type="match status" value="2"/>
</dbReference>
<dbReference type="InterPro" id="IPR013155">
    <property type="entry name" value="M/V/L/I-tRNA-synth_anticd-bd"/>
</dbReference>
<keyword evidence="7 9" id="KW-0030">Aminoacyl-tRNA synthetase</keyword>
<dbReference type="Pfam" id="PF13603">
    <property type="entry name" value="tRNA-synt_1_2"/>
    <property type="match status" value="1"/>
</dbReference>
<evidence type="ECO:0000256" key="9">
    <source>
        <dbReference type="HAMAP-Rule" id="MF_00049"/>
    </source>
</evidence>
<comment type="caution">
    <text evidence="15">The sequence shown here is derived from an EMBL/GenBank/DDBJ whole genome shotgun (WGS) entry which is preliminary data.</text>
</comment>
<evidence type="ECO:0000256" key="8">
    <source>
        <dbReference type="ARBA" id="ARBA00047469"/>
    </source>
</evidence>
<feature type="binding site" evidence="9">
    <location>
        <position position="577"/>
    </location>
    <ligand>
        <name>ATP</name>
        <dbReference type="ChEBI" id="CHEBI:30616"/>
    </ligand>
</feature>
<feature type="domain" description="Methionyl/Leucyl tRNA synthetase" evidence="13">
    <location>
        <begin position="39"/>
        <end position="182"/>
    </location>
</feature>
<dbReference type="InterPro" id="IPR001412">
    <property type="entry name" value="aa-tRNA-synth_I_CS"/>
</dbReference>
<evidence type="ECO:0000256" key="3">
    <source>
        <dbReference type="ARBA" id="ARBA00022598"/>
    </source>
</evidence>
<protein>
    <recommendedName>
        <fullName evidence="9">Leucine--tRNA ligase</fullName>
        <ecNumber evidence="9">6.1.1.4</ecNumber>
    </recommendedName>
    <alternativeName>
        <fullName evidence="9">Leucyl-tRNA synthetase</fullName>
        <shortName evidence="9">LeuRS</shortName>
    </alternativeName>
</protein>
<evidence type="ECO:0000259" key="12">
    <source>
        <dbReference type="Pfam" id="PF08264"/>
    </source>
</evidence>
<dbReference type="InterPro" id="IPR009080">
    <property type="entry name" value="tRNAsynth_Ia_anticodon-bd"/>
</dbReference>
<dbReference type="InterPro" id="IPR014729">
    <property type="entry name" value="Rossmann-like_a/b/a_fold"/>
</dbReference>
<dbReference type="FunFam" id="3.10.20.590:FF:000001">
    <property type="entry name" value="Leucine--tRNA ligase"/>
    <property type="match status" value="1"/>
</dbReference>
<evidence type="ECO:0000259" key="13">
    <source>
        <dbReference type="Pfam" id="PF09334"/>
    </source>
</evidence>
<evidence type="ECO:0000256" key="5">
    <source>
        <dbReference type="ARBA" id="ARBA00022840"/>
    </source>
</evidence>
<dbReference type="InterPro" id="IPR002300">
    <property type="entry name" value="aa-tRNA-synth_Ia"/>
</dbReference>
<comment type="catalytic activity">
    <reaction evidence="8 9">
        <text>tRNA(Leu) + L-leucine + ATP = L-leucyl-tRNA(Leu) + AMP + diphosphate</text>
        <dbReference type="Rhea" id="RHEA:11688"/>
        <dbReference type="Rhea" id="RHEA-COMP:9613"/>
        <dbReference type="Rhea" id="RHEA-COMP:9622"/>
        <dbReference type="ChEBI" id="CHEBI:30616"/>
        <dbReference type="ChEBI" id="CHEBI:33019"/>
        <dbReference type="ChEBI" id="CHEBI:57427"/>
        <dbReference type="ChEBI" id="CHEBI:78442"/>
        <dbReference type="ChEBI" id="CHEBI:78494"/>
        <dbReference type="ChEBI" id="CHEBI:456215"/>
        <dbReference type="EC" id="6.1.1.4"/>
    </reaction>
</comment>
<evidence type="ECO:0000313" key="15">
    <source>
        <dbReference type="EMBL" id="MBJ7539941.1"/>
    </source>
</evidence>
<dbReference type="EC" id="6.1.1.4" evidence="9"/>
<dbReference type="SUPFAM" id="SSF47323">
    <property type="entry name" value="Anticodon-binding domain of a subclass of class I aminoacyl-tRNA synthetases"/>
    <property type="match status" value="1"/>
</dbReference>
<evidence type="ECO:0000256" key="1">
    <source>
        <dbReference type="ARBA" id="ARBA00005594"/>
    </source>
</evidence>
<dbReference type="GO" id="GO:0002161">
    <property type="term" value="F:aminoacyl-tRNA deacylase activity"/>
    <property type="evidence" value="ECO:0007669"/>
    <property type="project" value="InterPro"/>
</dbReference>
<dbReference type="Proteomes" id="UP000628710">
    <property type="component" value="Unassembled WGS sequence"/>
</dbReference>
<dbReference type="CDD" id="cd07958">
    <property type="entry name" value="Anticodon_Ia_Leu_BEm"/>
    <property type="match status" value="1"/>
</dbReference>
<keyword evidence="5 9" id="KW-0067">ATP-binding</keyword>
<keyword evidence="4 9" id="KW-0547">Nucleotide-binding</keyword>
<comment type="similarity">
    <text evidence="1 9 10">Belongs to the class-I aminoacyl-tRNA synthetase family.</text>
</comment>
<dbReference type="RefSeq" id="WP_199470336.1">
    <property type="nucleotide sequence ID" value="NZ_JAEMNX010000037.1"/>
</dbReference>
<dbReference type="FunFam" id="3.40.50.620:FF:000124">
    <property type="entry name" value="Leucine--tRNA ligase"/>
    <property type="match status" value="1"/>
</dbReference>
<evidence type="ECO:0000256" key="7">
    <source>
        <dbReference type="ARBA" id="ARBA00023146"/>
    </source>
</evidence>
<dbReference type="Gene3D" id="3.10.20.590">
    <property type="match status" value="1"/>
</dbReference>
<dbReference type="GO" id="GO:0006429">
    <property type="term" value="P:leucyl-tRNA aminoacylation"/>
    <property type="evidence" value="ECO:0007669"/>
    <property type="project" value="UniProtKB-UniRule"/>
</dbReference>
<reference evidence="15" key="1">
    <citation type="submission" date="2020-12" db="EMBL/GenBank/DDBJ databases">
        <title>Marinomonas arctica sp. nov., a psychrotolerant bacterium isolated from the Arctic.</title>
        <authorList>
            <person name="Zhang Y."/>
        </authorList>
    </citation>
    <scope>NUCLEOTIDE SEQUENCE</scope>
    <source>
        <strain evidence="15">C1424</strain>
    </source>
</reference>
<evidence type="ECO:0000259" key="14">
    <source>
        <dbReference type="Pfam" id="PF13603"/>
    </source>
</evidence>
<dbReference type="SUPFAM" id="SSF50677">
    <property type="entry name" value="ValRS/IleRS/LeuRS editing domain"/>
    <property type="match status" value="1"/>
</dbReference>
<evidence type="ECO:0000256" key="6">
    <source>
        <dbReference type="ARBA" id="ARBA00022917"/>
    </source>
</evidence>
<evidence type="ECO:0000313" key="16">
    <source>
        <dbReference type="Proteomes" id="UP000628710"/>
    </source>
</evidence>
<dbReference type="AlphaFoldDB" id="A0A934JQ84"/>
<keyword evidence="2 9" id="KW-0963">Cytoplasm</keyword>
<sequence>MQEQYNPQQIEQAAQSFWDKNKTFKAVADSNKEKFYCLSMFPYPSGRLHMGHVRNYTIGDVISRYQRMQGKNVLQPMGWDAFGLPAENAAIKNKTAPAKWTVENIDYMKGQLKELGFAYDWDRELATCTPEYYKWEQWFFTQLVEKGLAYKKTAAVNWCPEDQTVLANEQVEDGACWRCGTTVEKKEISQWFIRITDYAEELLNDLDKLDDWPEKVKAMQRNWIGRSEGLEFNFAVEGKDTSMSVYTTRPDTVMGVTYVAVATQHPLSLEASKSNPELADFIAESKLMSTTEADMATVEKKGVDTGFKAIHPITGDAVPIFAANFVLMDYGSGAVMSVPAHDQRDFEFAKKYNLPIKQVIQPAGQEAIDIENAAFTDKGILCNSGEFDGLAFKEAFDAIASWMTERKIGEVKVNYRLRDWGVSRQRYWGTPIPTINLKDGSVVPVPADQLPVVLPTDVVMDGVNSPIKNNPDFSAILFNGEEAERETDTFDTFMESSWYFARYCCPDSKDAMLTEEANYWLPVDQYVGGVEHAILHLLYSRFFHKLLRDAGLVTSDEPFKRLLTQGMVNKDGTKMSKSKGNTVDPQEMIEKYGADTVRLFIMFSAPPEQSLEWNDSGVDGASRFLRRLWALSLRHVNAGKVGELKIDALNGAQKALRRKTHETIQKVTDDIERRQTFNTAISAVMELCNDISKFEDQSELGLAVVQEALEAATLLLSPIVPHISHQLWSELGHTDNVVDTPWPALDEAALIKDELTIVVQVLGKKRAELTVSASADNKTIEAEALAHPSVAKYLEGKTVRKVIVVPGRLVNIVAN</sequence>
<feature type="short sequence motif" description="'HIGH' region" evidence="9">
    <location>
        <begin position="42"/>
        <end position="52"/>
    </location>
</feature>